<dbReference type="PROSITE" id="PS51186">
    <property type="entry name" value="GNAT"/>
    <property type="match status" value="1"/>
</dbReference>
<dbReference type="EC" id="2.3.1.311" evidence="16"/>
<evidence type="ECO:0000256" key="7">
    <source>
        <dbReference type="ARBA" id="ARBA00022679"/>
    </source>
</evidence>
<dbReference type="InterPro" id="IPR006638">
    <property type="entry name" value="Elp3/MiaA/NifB-like_rSAM"/>
</dbReference>
<dbReference type="InterPro" id="IPR034687">
    <property type="entry name" value="ELP3-like"/>
</dbReference>
<dbReference type="Gene3D" id="3.20.20.70">
    <property type="entry name" value="Aldolase class I"/>
    <property type="match status" value="1"/>
</dbReference>
<dbReference type="Pfam" id="PF00583">
    <property type="entry name" value="Acetyltransf_1"/>
    <property type="match status" value="1"/>
</dbReference>
<dbReference type="SFLD" id="SFLDF00344">
    <property type="entry name" value="ELP3-like"/>
    <property type="match status" value="1"/>
</dbReference>
<comment type="pathway">
    <text evidence="2">tRNA modification; 5-methoxycarbonylmethyl-2-thiouridine-tRNA biosynthesis.</text>
</comment>
<dbReference type="NCBIfam" id="TIGR01211">
    <property type="entry name" value="ELP3"/>
    <property type="match status" value="1"/>
</dbReference>
<dbReference type="Pfam" id="PF04055">
    <property type="entry name" value="Radical_SAM"/>
    <property type="match status" value="1"/>
</dbReference>
<dbReference type="SMART" id="SM00729">
    <property type="entry name" value="Elp3"/>
    <property type="match status" value="1"/>
</dbReference>
<dbReference type="AlphaFoldDB" id="A0A2H0DUH1"/>
<dbReference type="InterPro" id="IPR039661">
    <property type="entry name" value="ELP3"/>
</dbReference>
<dbReference type="GO" id="GO:0106261">
    <property type="term" value="F:tRNA uridine(34) acetyltransferase activity"/>
    <property type="evidence" value="ECO:0007669"/>
    <property type="project" value="UniProtKB-EC"/>
</dbReference>
<keyword evidence="8" id="KW-0949">S-adenosyl-L-methionine</keyword>
<dbReference type="InterPro" id="IPR058240">
    <property type="entry name" value="rSAM_sf"/>
</dbReference>
<keyword evidence="10" id="KW-0479">Metal-binding</keyword>
<evidence type="ECO:0000256" key="16">
    <source>
        <dbReference type="ARBA" id="ARBA00044771"/>
    </source>
</evidence>
<dbReference type="Pfam" id="PF16199">
    <property type="entry name" value="Radical_SAM_C"/>
    <property type="match status" value="1"/>
</dbReference>
<dbReference type="PANTHER" id="PTHR11135:SF0">
    <property type="entry name" value="ELONGATOR COMPLEX PROTEIN 3"/>
    <property type="match status" value="1"/>
</dbReference>
<evidence type="ECO:0000256" key="6">
    <source>
        <dbReference type="ARBA" id="ARBA00022555"/>
    </source>
</evidence>
<sequence length="520" mass="60545">MKIEDLVRRDAEKLTPENLEEYRRAWAKALGRMPKNSEIWPFIGDEEIKELYKTRSVRTESGVAPFAVMMKPYYCPGNCVYCPLEAGMPKSYLSDEPAAQRAKKLKFDPYLQVEMRLKQLEETGHITNKIDLIVIGGTFSAYPDEYKLEFFKGMFDGVNGFVAKNLEEAQQFNETGPRRIVGISVETRPDWVTEAEIILWRKMGVTKVQLGIQAFDEQILQKINRGHSLAEVAGSTRLCRNAGIKICYHFMPNLPGSTPEKDIEMAKIMFTDPRFQPDYLKVYPAVVIEGTELFQMWKRGEYESYSYEDLKNVLKEVKKNTPRWCRIDRLVRDISKQWVSSGTLRTNLRQLLQEELKKEGKKCECIRCREVRAGVYDTKVQLMIDERETGGGKEIFLSFEADGKLFSMLRLRLPEAGERMLFKELRDAAIIREVHTYGQVREIDKELKEPRTKELETEKKQDKSQHQGLGKRLMIEAERIARDRGYRKMAVISAIGTREYYKKLGYELEGEYMVKNDWYN</sequence>
<evidence type="ECO:0000256" key="15">
    <source>
        <dbReference type="ARBA" id="ARBA00030769"/>
    </source>
</evidence>
<keyword evidence="7" id="KW-0808">Transferase</keyword>
<comment type="catalytic activity">
    <reaction evidence="17">
        <text>uridine(34) in tRNA + acetyl-CoA + S-adenosyl-L-methionine + H2O = 5-(carboxymethyl)uridine(34) in tRNA + 5'-deoxyadenosine + L-methionine + CoA + 2 H(+)</text>
        <dbReference type="Rhea" id="RHEA:61020"/>
        <dbReference type="Rhea" id="RHEA-COMP:10407"/>
        <dbReference type="Rhea" id="RHEA-COMP:11727"/>
        <dbReference type="ChEBI" id="CHEBI:15377"/>
        <dbReference type="ChEBI" id="CHEBI:15378"/>
        <dbReference type="ChEBI" id="CHEBI:17319"/>
        <dbReference type="ChEBI" id="CHEBI:57287"/>
        <dbReference type="ChEBI" id="CHEBI:57288"/>
        <dbReference type="ChEBI" id="CHEBI:57844"/>
        <dbReference type="ChEBI" id="CHEBI:59789"/>
        <dbReference type="ChEBI" id="CHEBI:65315"/>
        <dbReference type="ChEBI" id="CHEBI:74882"/>
        <dbReference type="EC" id="2.3.1.311"/>
    </reaction>
    <physiologicalReaction direction="left-to-right" evidence="17">
        <dbReference type="Rhea" id="RHEA:61021"/>
    </physiologicalReaction>
</comment>
<evidence type="ECO:0000256" key="10">
    <source>
        <dbReference type="ARBA" id="ARBA00022723"/>
    </source>
</evidence>
<dbReference type="GO" id="GO:0000049">
    <property type="term" value="F:tRNA binding"/>
    <property type="evidence" value="ECO:0007669"/>
    <property type="project" value="UniProtKB-KW"/>
</dbReference>
<keyword evidence="14" id="KW-0012">Acyltransferase</keyword>
<evidence type="ECO:0000256" key="2">
    <source>
        <dbReference type="ARBA" id="ARBA00005043"/>
    </source>
</evidence>
<evidence type="ECO:0000313" key="22">
    <source>
        <dbReference type="Proteomes" id="UP000231136"/>
    </source>
</evidence>
<dbReference type="SUPFAM" id="SSF102114">
    <property type="entry name" value="Radical SAM enzymes"/>
    <property type="match status" value="1"/>
</dbReference>
<evidence type="ECO:0000256" key="8">
    <source>
        <dbReference type="ARBA" id="ARBA00022691"/>
    </source>
</evidence>
<evidence type="ECO:0000256" key="13">
    <source>
        <dbReference type="ARBA" id="ARBA00023014"/>
    </source>
</evidence>
<comment type="similarity">
    <text evidence="3">Belongs to the ELP3 family.</text>
</comment>
<evidence type="ECO:0000256" key="14">
    <source>
        <dbReference type="ARBA" id="ARBA00023315"/>
    </source>
</evidence>
<dbReference type="Proteomes" id="UP000231136">
    <property type="component" value="Unassembled WGS sequence"/>
</dbReference>
<keyword evidence="5" id="KW-0004">4Fe-4S</keyword>
<dbReference type="GO" id="GO:0002926">
    <property type="term" value="P:tRNA wobble base 5-methoxycarbonylmethyl-2-thiouridinylation"/>
    <property type="evidence" value="ECO:0007669"/>
    <property type="project" value="TreeGrafter"/>
</dbReference>
<evidence type="ECO:0000256" key="3">
    <source>
        <dbReference type="ARBA" id="ARBA00005494"/>
    </source>
</evidence>
<dbReference type="GO" id="GO:0005737">
    <property type="term" value="C:cytoplasm"/>
    <property type="evidence" value="ECO:0007669"/>
    <property type="project" value="TreeGrafter"/>
</dbReference>
<dbReference type="SFLD" id="SFLDS00029">
    <property type="entry name" value="Radical_SAM"/>
    <property type="match status" value="1"/>
</dbReference>
<dbReference type="CDD" id="cd04301">
    <property type="entry name" value="NAT_SF"/>
    <property type="match status" value="1"/>
</dbReference>
<evidence type="ECO:0000259" key="20">
    <source>
        <dbReference type="PROSITE" id="PS51918"/>
    </source>
</evidence>
<keyword evidence="11" id="KW-0694">RNA-binding</keyword>
<evidence type="ECO:0000256" key="1">
    <source>
        <dbReference type="ARBA" id="ARBA00001966"/>
    </source>
</evidence>
<protein>
    <recommendedName>
        <fullName evidence="4">Elongator complex protein 3</fullName>
        <ecNumber evidence="16">2.3.1.311</ecNumber>
    </recommendedName>
    <alternativeName>
        <fullName evidence="15">tRNA uridine(34) acetyltransferase</fullName>
    </alternativeName>
</protein>
<feature type="compositionally biased region" description="Basic and acidic residues" evidence="18">
    <location>
        <begin position="449"/>
        <end position="465"/>
    </location>
</feature>
<dbReference type="InterPro" id="IPR000182">
    <property type="entry name" value="GNAT_dom"/>
</dbReference>
<keyword evidence="9" id="KW-0819">tRNA processing</keyword>
<keyword evidence="12" id="KW-0408">Iron</keyword>
<feature type="domain" description="N-acetyltransferase" evidence="19">
    <location>
        <begin position="465"/>
        <end position="520"/>
    </location>
</feature>
<dbReference type="SUPFAM" id="SSF55729">
    <property type="entry name" value="Acyl-CoA N-acyltransferases (Nat)"/>
    <property type="match status" value="1"/>
</dbReference>
<keyword evidence="13" id="KW-0411">Iron-sulfur</keyword>
<name>A0A2H0DUH1_9BACT</name>
<dbReference type="CDD" id="cd01335">
    <property type="entry name" value="Radical_SAM"/>
    <property type="match status" value="1"/>
</dbReference>
<dbReference type="InterPro" id="IPR032432">
    <property type="entry name" value="Radical_SAM_C"/>
</dbReference>
<evidence type="ECO:0000256" key="9">
    <source>
        <dbReference type="ARBA" id="ARBA00022694"/>
    </source>
</evidence>
<organism evidence="21 22">
    <name type="scientific">Candidatus Collierbacteria bacterium CG22_combo_CG10-13_8_21_14_all_43_12</name>
    <dbReference type="NCBI Taxonomy" id="1974537"/>
    <lineage>
        <taxon>Bacteria</taxon>
        <taxon>Candidatus Collieribacteriota</taxon>
    </lineage>
</organism>
<comment type="caution">
    <text evidence="21">The sequence shown here is derived from an EMBL/GenBank/DDBJ whole genome shotgun (WGS) entry which is preliminary data.</text>
</comment>
<evidence type="ECO:0000256" key="4">
    <source>
        <dbReference type="ARBA" id="ARBA00020266"/>
    </source>
</evidence>
<evidence type="ECO:0000259" key="19">
    <source>
        <dbReference type="PROSITE" id="PS51186"/>
    </source>
</evidence>
<dbReference type="PROSITE" id="PS51918">
    <property type="entry name" value="RADICAL_SAM"/>
    <property type="match status" value="1"/>
</dbReference>
<feature type="region of interest" description="Disordered" evidence="18">
    <location>
        <begin position="449"/>
        <end position="469"/>
    </location>
</feature>
<dbReference type="PANTHER" id="PTHR11135">
    <property type="entry name" value="HISTONE ACETYLTRANSFERASE-RELATED"/>
    <property type="match status" value="1"/>
</dbReference>
<gene>
    <name evidence="21" type="ORF">COW83_02285</name>
</gene>
<dbReference type="Gene3D" id="3.40.630.30">
    <property type="match status" value="1"/>
</dbReference>
<dbReference type="InterPro" id="IPR007197">
    <property type="entry name" value="rSAM"/>
</dbReference>
<dbReference type="GO" id="GO:0046872">
    <property type="term" value="F:metal ion binding"/>
    <property type="evidence" value="ECO:0007669"/>
    <property type="project" value="UniProtKB-KW"/>
</dbReference>
<accession>A0A2H0DUH1</accession>
<evidence type="ECO:0000256" key="12">
    <source>
        <dbReference type="ARBA" id="ARBA00023004"/>
    </source>
</evidence>
<evidence type="ECO:0000256" key="11">
    <source>
        <dbReference type="ARBA" id="ARBA00022884"/>
    </source>
</evidence>
<dbReference type="GO" id="GO:0051539">
    <property type="term" value="F:4 iron, 4 sulfur cluster binding"/>
    <property type="evidence" value="ECO:0007669"/>
    <property type="project" value="UniProtKB-KW"/>
</dbReference>
<evidence type="ECO:0000256" key="18">
    <source>
        <dbReference type="SAM" id="MobiDB-lite"/>
    </source>
</evidence>
<evidence type="ECO:0000313" key="21">
    <source>
        <dbReference type="EMBL" id="PIP85812.1"/>
    </source>
</evidence>
<dbReference type="InterPro" id="IPR013785">
    <property type="entry name" value="Aldolase_TIM"/>
</dbReference>
<keyword evidence="6" id="KW-0820">tRNA-binding</keyword>
<dbReference type="InterPro" id="IPR016181">
    <property type="entry name" value="Acyl_CoA_acyltransferase"/>
</dbReference>
<feature type="domain" description="Radical SAM core" evidence="20">
    <location>
        <begin position="59"/>
        <end position="337"/>
    </location>
</feature>
<comment type="cofactor">
    <cofactor evidence="1">
        <name>[4Fe-4S] cluster</name>
        <dbReference type="ChEBI" id="CHEBI:49883"/>
    </cofactor>
</comment>
<dbReference type="SFLD" id="SFLDG01086">
    <property type="entry name" value="elongater_protein-like"/>
    <property type="match status" value="1"/>
</dbReference>
<reference evidence="21 22" key="1">
    <citation type="submission" date="2017-09" db="EMBL/GenBank/DDBJ databases">
        <title>Depth-based differentiation of microbial function through sediment-hosted aquifers and enrichment of novel symbionts in the deep terrestrial subsurface.</title>
        <authorList>
            <person name="Probst A.J."/>
            <person name="Ladd B."/>
            <person name="Jarett J.K."/>
            <person name="Geller-Mcgrath D.E."/>
            <person name="Sieber C.M."/>
            <person name="Emerson J.B."/>
            <person name="Anantharaman K."/>
            <person name="Thomas B.C."/>
            <person name="Malmstrom R."/>
            <person name="Stieglmeier M."/>
            <person name="Klingl A."/>
            <person name="Woyke T."/>
            <person name="Ryan C.M."/>
            <person name="Banfield J.F."/>
        </authorList>
    </citation>
    <scope>NUCLEOTIDE SEQUENCE [LARGE SCALE GENOMIC DNA]</scope>
    <source>
        <strain evidence="21">CG22_combo_CG10-13_8_21_14_all_43_12</strain>
    </source>
</reference>
<proteinExistence type="inferred from homology"/>
<evidence type="ECO:0000256" key="5">
    <source>
        <dbReference type="ARBA" id="ARBA00022485"/>
    </source>
</evidence>
<evidence type="ECO:0000256" key="17">
    <source>
        <dbReference type="ARBA" id="ARBA00047372"/>
    </source>
</evidence>
<dbReference type="EMBL" id="PCTR01000076">
    <property type="protein sequence ID" value="PIP85812.1"/>
    <property type="molecule type" value="Genomic_DNA"/>
</dbReference>